<evidence type="ECO:0000313" key="3">
    <source>
        <dbReference type="Proteomes" id="UP001197847"/>
    </source>
</evidence>
<organism evidence="2 3">
    <name type="scientific">Agathobacter rectalis</name>
    <dbReference type="NCBI Taxonomy" id="39491"/>
    <lineage>
        <taxon>Bacteria</taxon>
        <taxon>Bacillati</taxon>
        <taxon>Bacillota</taxon>
        <taxon>Clostridia</taxon>
        <taxon>Lachnospirales</taxon>
        <taxon>Lachnospiraceae</taxon>
        <taxon>Agathobacter</taxon>
    </lineage>
</organism>
<dbReference type="GO" id="GO:0016874">
    <property type="term" value="F:ligase activity"/>
    <property type="evidence" value="ECO:0007669"/>
    <property type="project" value="UniProtKB-KW"/>
</dbReference>
<dbReference type="Proteomes" id="UP001197847">
    <property type="component" value="Unassembled WGS sequence"/>
</dbReference>
<protein>
    <submittedName>
        <fullName evidence="2">NAD-dependent DNA ligase LigA</fullName>
    </submittedName>
</protein>
<comment type="caution">
    <text evidence="2">The sequence shown here is derived from an EMBL/GenBank/DDBJ whole genome shotgun (WGS) entry which is preliminary data.</text>
</comment>
<dbReference type="EMBL" id="JAJFBX010000434">
    <property type="protein sequence ID" value="MCC2749007.1"/>
    <property type="molecule type" value="Genomic_DNA"/>
</dbReference>
<proteinExistence type="predicted"/>
<sequence length="76" mass="8563">QIAYYIDDAPVSSDAAYDARLRCLQKLAAAFPPLDKPQSPTHRDGGSFSNDFTSVRHPSRMMSLDDVFSIEELKDW</sequence>
<dbReference type="SUPFAM" id="SSF56091">
    <property type="entry name" value="DNA ligase/mRNA capping enzyme, catalytic domain"/>
    <property type="match status" value="1"/>
</dbReference>
<evidence type="ECO:0000256" key="1">
    <source>
        <dbReference type="SAM" id="MobiDB-lite"/>
    </source>
</evidence>
<gene>
    <name evidence="2" type="ORF">LK487_18725</name>
</gene>
<dbReference type="Gene3D" id="1.10.287.610">
    <property type="entry name" value="Helix hairpin bin"/>
    <property type="match status" value="1"/>
</dbReference>
<name>A0AAW4WR90_9FIRM</name>
<keyword evidence="2" id="KW-0436">Ligase</keyword>
<dbReference type="AlphaFoldDB" id="A0AAW4WR90"/>
<feature type="non-terminal residue" evidence="2">
    <location>
        <position position="1"/>
    </location>
</feature>
<evidence type="ECO:0000313" key="2">
    <source>
        <dbReference type="EMBL" id="MCC2749007.1"/>
    </source>
</evidence>
<feature type="region of interest" description="Disordered" evidence="1">
    <location>
        <begin position="32"/>
        <end position="53"/>
    </location>
</feature>
<accession>A0AAW4WR90</accession>
<feature type="non-terminal residue" evidence="2">
    <location>
        <position position="76"/>
    </location>
</feature>
<reference evidence="2" key="1">
    <citation type="submission" date="2021-10" db="EMBL/GenBank/DDBJ databases">
        <title>Collection of gut derived symbiotic bacterial strains cultured from healthy donors.</title>
        <authorList>
            <person name="Lin H."/>
            <person name="Littmann E."/>
            <person name="Claire K."/>
            <person name="Pamer E."/>
        </authorList>
    </citation>
    <scope>NUCLEOTIDE SEQUENCE</scope>
    <source>
        <strain evidence="2">MSK.22.92</strain>
    </source>
</reference>
<dbReference type="Gene3D" id="3.30.470.30">
    <property type="entry name" value="DNA ligase/mRNA capping enzyme"/>
    <property type="match status" value="1"/>
</dbReference>